<sequence length="67" mass="7405">MSTESQIYIRILKINFAIFEVAEISEITSFHTSFGVSSVQDALLFGISYSAEVISEHFICSSHSGND</sequence>
<name>A0A1R0GWL2_9FUNG</name>
<organism evidence="1 2">
    <name type="scientific">Smittium mucronatum</name>
    <dbReference type="NCBI Taxonomy" id="133383"/>
    <lineage>
        <taxon>Eukaryota</taxon>
        <taxon>Fungi</taxon>
        <taxon>Fungi incertae sedis</taxon>
        <taxon>Zoopagomycota</taxon>
        <taxon>Kickxellomycotina</taxon>
        <taxon>Harpellomycetes</taxon>
        <taxon>Harpellales</taxon>
        <taxon>Legeriomycetaceae</taxon>
        <taxon>Smittium</taxon>
    </lineage>
</organism>
<reference evidence="1 2" key="1">
    <citation type="journal article" date="2016" name="Mol. Biol. Evol.">
        <title>Genome-Wide Survey of Gut Fungi (Harpellales) Reveals the First Horizontally Transferred Ubiquitin Gene from a Mosquito Host.</title>
        <authorList>
            <person name="Wang Y."/>
            <person name="White M.M."/>
            <person name="Kvist S."/>
            <person name="Moncalvo J.M."/>
        </authorList>
    </citation>
    <scope>NUCLEOTIDE SEQUENCE [LARGE SCALE GENOMIC DNA]</scope>
    <source>
        <strain evidence="1 2">ALG-7-W6</strain>
    </source>
</reference>
<dbReference type="AlphaFoldDB" id="A0A1R0GWL2"/>
<gene>
    <name evidence="1" type="ORF">AYI68_g4610</name>
</gene>
<keyword evidence="2" id="KW-1185">Reference proteome</keyword>
<dbReference type="OrthoDB" id="10514607at2759"/>
<dbReference type="EMBL" id="LSSL01002610">
    <property type="protein sequence ID" value="OLY81287.1"/>
    <property type="molecule type" value="Genomic_DNA"/>
</dbReference>
<comment type="caution">
    <text evidence="1">The sequence shown here is derived from an EMBL/GenBank/DDBJ whole genome shotgun (WGS) entry which is preliminary data.</text>
</comment>
<proteinExistence type="predicted"/>
<evidence type="ECO:0000313" key="1">
    <source>
        <dbReference type="EMBL" id="OLY81287.1"/>
    </source>
</evidence>
<accession>A0A1R0GWL2</accession>
<dbReference type="Proteomes" id="UP000187455">
    <property type="component" value="Unassembled WGS sequence"/>
</dbReference>
<evidence type="ECO:0000313" key="2">
    <source>
        <dbReference type="Proteomes" id="UP000187455"/>
    </source>
</evidence>
<protein>
    <submittedName>
        <fullName evidence="1">Uncharacterized protein</fullName>
    </submittedName>
</protein>